<evidence type="ECO:0000256" key="6">
    <source>
        <dbReference type="ARBA" id="ARBA00022801"/>
    </source>
</evidence>
<dbReference type="CDD" id="cd23081">
    <property type="entry name" value="cpPDZ_EcRseP-like"/>
    <property type="match status" value="1"/>
</dbReference>
<feature type="transmembrane region" description="Helical" evidence="11">
    <location>
        <begin position="6"/>
        <end position="28"/>
    </location>
</feature>
<evidence type="ECO:0000256" key="4">
    <source>
        <dbReference type="ARBA" id="ARBA00022670"/>
    </source>
</evidence>
<dbReference type="Pfam" id="PF02163">
    <property type="entry name" value="Peptidase_M50"/>
    <property type="match status" value="1"/>
</dbReference>
<dbReference type="PANTHER" id="PTHR42837:SF2">
    <property type="entry name" value="MEMBRANE METALLOPROTEASE ARASP2, CHLOROPLASTIC-RELATED"/>
    <property type="match status" value="1"/>
</dbReference>
<organism evidence="13 14">
    <name type="scientific">Thioalkalivibrio denitrificans</name>
    <dbReference type="NCBI Taxonomy" id="108003"/>
    <lineage>
        <taxon>Bacteria</taxon>
        <taxon>Pseudomonadati</taxon>
        <taxon>Pseudomonadota</taxon>
        <taxon>Gammaproteobacteria</taxon>
        <taxon>Chromatiales</taxon>
        <taxon>Ectothiorhodospiraceae</taxon>
        <taxon>Thioalkalivibrio</taxon>
    </lineage>
</organism>
<protein>
    <recommendedName>
        <fullName evidence="11">Zinc metalloprotease</fullName>
        <ecNumber evidence="11">3.4.24.-</ecNumber>
    </recommendedName>
</protein>
<name>A0A1V3NQ96_9GAMM</name>
<dbReference type="CDD" id="cd06163">
    <property type="entry name" value="S2P-M50_PDZ_RseP-like"/>
    <property type="match status" value="2"/>
</dbReference>
<dbReference type="GO" id="GO:0046872">
    <property type="term" value="F:metal ion binding"/>
    <property type="evidence" value="ECO:0007669"/>
    <property type="project" value="UniProtKB-KW"/>
</dbReference>
<dbReference type="EC" id="3.4.24.-" evidence="11"/>
<dbReference type="Gene3D" id="2.30.42.10">
    <property type="match status" value="2"/>
</dbReference>
<comment type="subcellular location">
    <subcellularLocation>
        <location evidence="2">Membrane</location>
        <topology evidence="2">Multi-pass membrane protein</topology>
    </subcellularLocation>
</comment>
<evidence type="ECO:0000256" key="7">
    <source>
        <dbReference type="ARBA" id="ARBA00022833"/>
    </source>
</evidence>
<keyword evidence="9 11" id="KW-0482">Metalloprotease</keyword>
<dbReference type="InterPro" id="IPR001478">
    <property type="entry name" value="PDZ"/>
</dbReference>
<comment type="cofactor">
    <cofactor evidence="1 11">
        <name>Zn(2+)</name>
        <dbReference type="ChEBI" id="CHEBI:29105"/>
    </cofactor>
</comment>
<dbReference type="InterPro" id="IPR036034">
    <property type="entry name" value="PDZ_sf"/>
</dbReference>
<feature type="transmembrane region" description="Helical" evidence="11">
    <location>
        <begin position="369"/>
        <end position="396"/>
    </location>
</feature>
<dbReference type="NCBIfam" id="TIGR00054">
    <property type="entry name" value="RIP metalloprotease RseP"/>
    <property type="match status" value="1"/>
</dbReference>
<dbReference type="PROSITE" id="PS50106">
    <property type="entry name" value="PDZ"/>
    <property type="match status" value="1"/>
</dbReference>
<sequence>MTILISIAAFIVAIGVLVTVHEYGHYWVARRMGVKVLRFSVGFGRPLWKRVAGEDRTEYVVATIPLGGYVRMLDERDGDIPPGEDMSRAFNRQPVGKRIAIVAAGPAFNFLFAALAYWLMFMVGVSGMKPVVGEVATTSLAAEAGFQAGDRLVRVGDSETPTWELASLALLERVLEGGEAAVHVETHDGRSAVRWLDLSDTRSLLDEGQLLDKLGIRPWRPRFDPVLGDLVSGGPAERAGLQKGDRILRSDGQPVETWQEWVAMVQARPGETLRLEIERDGRRLEVDVRTDVREENGRRIGMVGAHVDFDPAQFDEMRATVRHGPVESLGRGVVRTWDMTAMTLRVLWRLVMGDASVKNIAGPVTIAEYAGVTAVIGLSAFLGFLAIVSISLGIINLLPIPMLDGGHLMYYLVEIVKGSPVSAYVEAVGQRVGIVMIALLMTLAFYNDIMRLLG</sequence>
<dbReference type="Proteomes" id="UP000189462">
    <property type="component" value="Unassembled WGS sequence"/>
</dbReference>
<keyword evidence="14" id="KW-1185">Reference proteome</keyword>
<dbReference type="OrthoDB" id="9782003at2"/>
<reference evidence="13 14" key="1">
    <citation type="submission" date="2017-02" db="EMBL/GenBank/DDBJ databases">
        <title>Genomic diversity within the haloalkaliphilic genus Thioalkalivibrio.</title>
        <authorList>
            <person name="Ahn A.-C."/>
            <person name="Meier-Kolthoff J."/>
            <person name="Overmars L."/>
            <person name="Richter M."/>
            <person name="Woyke T."/>
            <person name="Sorokin D.Y."/>
            <person name="Muyzer G."/>
        </authorList>
    </citation>
    <scope>NUCLEOTIDE SEQUENCE [LARGE SCALE GENOMIC DNA]</scope>
    <source>
        <strain evidence="13 14">ALJD</strain>
    </source>
</reference>
<gene>
    <name evidence="13" type="ORF">B1C78_04120</name>
</gene>
<dbReference type="SMART" id="SM00228">
    <property type="entry name" value="PDZ"/>
    <property type="match status" value="2"/>
</dbReference>
<keyword evidence="4 13" id="KW-0645">Protease</keyword>
<evidence type="ECO:0000313" key="14">
    <source>
        <dbReference type="Proteomes" id="UP000189462"/>
    </source>
</evidence>
<evidence type="ECO:0000256" key="3">
    <source>
        <dbReference type="ARBA" id="ARBA00007931"/>
    </source>
</evidence>
<dbReference type="GO" id="GO:0006508">
    <property type="term" value="P:proteolysis"/>
    <property type="evidence" value="ECO:0007669"/>
    <property type="project" value="UniProtKB-KW"/>
</dbReference>
<evidence type="ECO:0000256" key="5">
    <source>
        <dbReference type="ARBA" id="ARBA00022692"/>
    </source>
</evidence>
<evidence type="ECO:0000256" key="11">
    <source>
        <dbReference type="RuleBase" id="RU362031"/>
    </source>
</evidence>
<proteinExistence type="inferred from homology"/>
<evidence type="ECO:0000256" key="8">
    <source>
        <dbReference type="ARBA" id="ARBA00022989"/>
    </source>
</evidence>
<feature type="domain" description="PDZ" evidence="12">
    <location>
        <begin position="226"/>
        <end position="281"/>
    </location>
</feature>
<evidence type="ECO:0000256" key="9">
    <source>
        <dbReference type="ARBA" id="ARBA00023049"/>
    </source>
</evidence>
<evidence type="ECO:0000256" key="1">
    <source>
        <dbReference type="ARBA" id="ARBA00001947"/>
    </source>
</evidence>
<evidence type="ECO:0000256" key="10">
    <source>
        <dbReference type="ARBA" id="ARBA00023136"/>
    </source>
</evidence>
<keyword evidence="8 11" id="KW-1133">Transmembrane helix</keyword>
<dbReference type="STRING" id="108003.B1C78_04120"/>
<evidence type="ECO:0000256" key="2">
    <source>
        <dbReference type="ARBA" id="ARBA00004141"/>
    </source>
</evidence>
<evidence type="ECO:0000259" key="12">
    <source>
        <dbReference type="PROSITE" id="PS50106"/>
    </source>
</evidence>
<keyword evidence="5 11" id="KW-0812">Transmembrane</keyword>
<accession>A0A1V3NQ96</accession>
<keyword evidence="11" id="KW-0479">Metal-binding</keyword>
<dbReference type="AlphaFoldDB" id="A0A1V3NQ96"/>
<dbReference type="RefSeq" id="WP_077277868.1">
    <property type="nucleotide sequence ID" value="NZ_MVBK01000021.1"/>
</dbReference>
<keyword evidence="7 11" id="KW-0862">Zinc</keyword>
<dbReference type="GO" id="GO:0004222">
    <property type="term" value="F:metalloendopeptidase activity"/>
    <property type="evidence" value="ECO:0007669"/>
    <property type="project" value="InterPro"/>
</dbReference>
<feature type="transmembrane region" description="Helical" evidence="11">
    <location>
        <begin position="431"/>
        <end position="449"/>
    </location>
</feature>
<comment type="similarity">
    <text evidence="3 11">Belongs to the peptidase M50B family.</text>
</comment>
<dbReference type="EMBL" id="MVBK01000021">
    <property type="protein sequence ID" value="OOG27174.1"/>
    <property type="molecule type" value="Genomic_DNA"/>
</dbReference>
<dbReference type="PANTHER" id="PTHR42837">
    <property type="entry name" value="REGULATOR OF SIGMA-E PROTEASE RSEP"/>
    <property type="match status" value="1"/>
</dbReference>
<dbReference type="InterPro" id="IPR041489">
    <property type="entry name" value="PDZ_6"/>
</dbReference>
<dbReference type="GO" id="GO:0016020">
    <property type="term" value="C:membrane"/>
    <property type="evidence" value="ECO:0007669"/>
    <property type="project" value="UniProtKB-SubCell"/>
</dbReference>
<evidence type="ECO:0000313" key="13">
    <source>
        <dbReference type="EMBL" id="OOG27174.1"/>
    </source>
</evidence>
<dbReference type="Pfam" id="PF17820">
    <property type="entry name" value="PDZ_6"/>
    <property type="match status" value="1"/>
</dbReference>
<dbReference type="InterPro" id="IPR008915">
    <property type="entry name" value="Peptidase_M50"/>
</dbReference>
<dbReference type="SUPFAM" id="SSF50156">
    <property type="entry name" value="PDZ domain-like"/>
    <property type="match status" value="2"/>
</dbReference>
<feature type="transmembrane region" description="Helical" evidence="11">
    <location>
        <begin position="99"/>
        <end position="120"/>
    </location>
</feature>
<keyword evidence="10 11" id="KW-0472">Membrane</keyword>
<dbReference type="InterPro" id="IPR004387">
    <property type="entry name" value="Pept_M50_Zn"/>
</dbReference>
<comment type="caution">
    <text evidence="13">The sequence shown here is derived from an EMBL/GenBank/DDBJ whole genome shotgun (WGS) entry which is preliminary data.</text>
</comment>
<keyword evidence="6 11" id="KW-0378">Hydrolase</keyword>